<name>A0A9W9YL23_9CNID</name>
<dbReference type="PANTHER" id="PTHR21636:SF2">
    <property type="entry name" value="PROTEIN DOK-7"/>
    <property type="match status" value="1"/>
</dbReference>
<dbReference type="SMART" id="SM00233">
    <property type="entry name" value="PH"/>
    <property type="match status" value="1"/>
</dbReference>
<evidence type="ECO:0000313" key="4">
    <source>
        <dbReference type="Proteomes" id="UP001163046"/>
    </source>
</evidence>
<dbReference type="InterPro" id="IPR011993">
    <property type="entry name" value="PH-like_dom_sf"/>
</dbReference>
<dbReference type="AlphaFoldDB" id="A0A9W9YL23"/>
<keyword evidence="4" id="KW-1185">Reference proteome</keyword>
<feature type="compositionally biased region" description="Basic and acidic residues" evidence="1">
    <location>
        <begin position="263"/>
        <end position="272"/>
    </location>
</feature>
<dbReference type="Gene3D" id="2.30.29.30">
    <property type="entry name" value="Pleckstrin-homology domain (PH domain)/Phosphotyrosine-binding domain (PTB)"/>
    <property type="match status" value="2"/>
</dbReference>
<dbReference type="PROSITE" id="PS50003">
    <property type="entry name" value="PH_DOMAIN"/>
    <property type="match status" value="1"/>
</dbReference>
<dbReference type="PANTHER" id="PTHR21636">
    <property type="entry name" value="PROTEIN DOK-7"/>
    <property type="match status" value="1"/>
</dbReference>
<dbReference type="InterPro" id="IPR001849">
    <property type="entry name" value="PH_domain"/>
</dbReference>
<dbReference type="Proteomes" id="UP001163046">
    <property type="component" value="Unassembled WGS sequence"/>
</dbReference>
<dbReference type="SUPFAM" id="SSF50729">
    <property type="entry name" value="PH domain-like"/>
    <property type="match status" value="2"/>
</dbReference>
<feature type="domain" description="PH" evidence="2">
    <location>
        <begin position="1"/>
        <end position="108"/>
    </location>
</feature>
<evidence type="ECO:0000313" key="3">
    <source>
        <dbReference type="EMBL" id="KAJ7356186.1"/>
    </source>
</evidence>
<evidence type="ECO:0000259" key="2">
    <source>
        <dbReference type="PROSITE" id="PS50003"/>
    </source>
</evidence>
<dbReference type="GO" id="GO:0019901">
    <property type="term" value="F:protein kinase binding"/>
    <property type="evidence" value="ECO:0007669"/>
    <property type="project" value="InterPro"/>
</dbReference>
<reference evidence="3" key="1">
    <citation type="submission" date="2023-01" db="EMBL/GenBank/DDBJ databases">
        <title>Genome assembly of the deep-sea coral Lophelia pertusa.</title>
        <authorList>
            <person name="Herrera S."/>
            <person name="Cordes E."/>
        </authorList>
    </citation>
    <scope>NUCLEOTIDE SEQUENCE</scope>
    <source>
        <strain evidence="3">USNM1676648</strain>
        <tissue evidence="3">Polyp</tissue>
    </source>
</reference>
<dbReference type="GO" id="GO:0007528">
    <property type="term" value="P:neuromuscular junction development"/>
    <property type="evidence" value="ECO:0007669"/>
    <property type="project" value="TreeGrafter"/>
</dbReference>
<feature type="compositionally biased region" description="Basic residues" evidence="1">
    <location>
        <begin position="239"/>
        <end position="254"/>
    </location>
</feature>
<organism evidence="3 4">
    <name type="scientific">Desmophyllum pertusum</name>
    <dbReference type="NCBI Taxonomy" id="174260"/>
    <lineage>
        <taxon>Eukaryota</taxon>
        <taxon>Metazoa</taxon>
        <taxon>Cnidaria</taxon>
        <taxon>Anthozoa</taxon>
        <taxon>Hexacorallia</taxon>
        <taxon>Scleractinia</taxon>
        <taxon>Caryophylliina</taxon>
        <taxon>Caryophylliidae</taxon>
        <taxon>Desmophyllum</taxon>
    </lineage>
</organism>
<evidence type="ECO:0000256" key="1">
    <source>
        <dbReference type="SAM" id="MobiDB-lite"/>
    </source>
</evidence>
<dbReference type="EMBL" id="MU827323">
    <property type="protein sequence ID" value="KAJ7356186.1"/>
    <property type="molecule type" value="Genomic_DNA"/>
</dbReference>
<comment type="caution">
    <text evidence="3">The sequence shown here is derived from an EMBL/GenBank/DDBJ whole genome shotgun (WGS) entry which is preliminary data.</text>
</comment>
<dbReference type="OrthoDB" id="6537982at2759"/>
<feature type="region of interest" description="Disordered" evidence="1">
    <location>
        <begin position="208"/>
        <end position="342"/>
    </location>
</feature>
<proteinExistence type="predicted"/>
<protein>
    <submittedName>
        <fullName evidence="3">Protein Dok-7</fullName>
    </submittedName>
</protein>
<sequence length="342" mass="38203">MDLIEGRVRYRKGKKWKLRWAVLRRVNPATDVLNLVMYADRHPDQSNAGARHKALLSLKGFSGLHVLNKMDKHFNVIIIITTDDVIPLSFETIDQRAEWLVQLQGHFGKEKSFQGIVPHKQKIKSGEAVLRFYNTFFSLTKKDNYRLIGNWKFKALPKYGAVEGGFAFQARPESPTGDKLFTYYFATRSGKEIQVLFDSVCRAGEAVPECQSDTSQPGTSDEDSKPQPSFLRRAWLRMSGKRSRKGGKAPRPRSRSMPSAGKKKAENKEERSPMAIEQGVPLVRRNESVPANIGGSPDRTDSFNEVFLSEEKSAVPSPKSPPPGYENIAGSPRGIRGNGPGG</sequence>
<gene>
    <name evidence="3" type="primary">DOK7_2</name>
    <name evidence="3" type="ORF">OS493_025937</name>
</gene>
<dbReference type="InterPro" id="IPR037746">
    <property type="entry name" value="Dok-7"/>
</dbReference>
<accession>A0A9W9YL23</accession>